<evidence type="ECO:0000256" key="1">
    <source>
        <dbReference type="SAM" id="Phobius"/>
    </source>
</evidence>
<reference evidence="2" key="1">
    <citation type="journal article" date="2015" name="Nature">
        <title>Complex archaea that bridge the gap between prokaryotes and eukaryotes.</title>
        <authorList>
            <person name="Spang A."/>
            <person name="Saw J.H."/>
            <person name="Jorgensen S.L."/>
            <person name="Zaremba-Niedzwiedzka K."/>
            <person name="Martijn J."/>
            <person name="Lind A.E."/>
            <person name="van Eijk R."/>
            <person name="Schleper C."/>
            <person name="Guy L."/>
            <person name="Ettema T.J."/>
        </authorList>
    </citation>
    <scope>NUCLEOTIDE SEQUENCE</scope>
</reference>
<sequence length="41" mass="4961">MRHIIFCLKCGTFYWFYCIGHMHVCWCGSLQFSDTKEQSPR</sequence>
<name>A0A0F9I795_9ZZZZ</name>
<feature type="transmembrane region" description="Helical" evidence="1">
    <location>
        <begin position="12"/>
        <end position="32"/>
    </location>
</feature>
<keyword evidence="1" id="KW-0472">Membrane</keyword>
<gene>
    <name evidence="2" type="ORF">LCGC14_1912230</name>
</gene>
<protein>
    <submittedName>
        <fullName evidence="2">Uncharacterized protein</fullName>
    </submittedName>
</protein>
<accession>A0A0F9I795</accession>
<proteinExistence type="predicted"/>
<evidence type="ECO:0000313" key="2">
    <source>
        <dbReference type="EMBL" id="KKL89690.1"/>
    </source>
</evidence>
<dbReference type="EMBL" id="LAZR01020218">
    <property type="protein sequence ID" value="KKL89690.1"/>
    <property type="molecule type" value="Genomic_DNA"/>
</dbReference>
<dbReference type="AlphaFoldDB" id="A0A0F9I795"/>
<keyword evidence="1" id="KW-0812">Transmembrane</keyword>
<comment type="caution">
    <text evidence="2">The sequence shown here is derived from an EMBL/GenBank/DDBJ whole genome shotgun (WGS) entry which is preliminary data.</text>
</comment>
<organism evidence="2">
    <name type="scientific">marine sediment metagenome</name>
    <dbReference type="NCBI Taxonomy" id="412755"/>
    <lineage>
        <taxon>unclassified sequences</taxon>
        <taxon>metagenomes</taxon>
        <taxon>ecological metagenomes</taxon>
    </lineage>
</organism>
<keyword evidence="1" id="KW-1133">Transmembrane helix</keyword>